<dbReference type="InterPro" id="IPR008780">
    <property type="entry name" value="Plasmodium_Vir"/>
</dbReference>
<keyword evidence="1" id="KW-0812">Transmembrane</keyword>
<feature type="transmembrane region" description="Helical" evidence="1">
    <location>
        <begin position="549"/>
        <end position="572"/>
    </location>
</feature>
<dbReference type="EMBL" id="FLQV01002405">
    <property type="protein sequence ID" value="SBT01273.1"/>
    <property type="molecule type" value="Genomic_DNA"/>
</dbReference>
<evidence type="ECO:0000256" key="1">
    <source>
        <dbReference type="SAM" id="Phobius"/>
    </source>
</evidence>
<protein>
    <submittedName>
        <fullName evidence="2">PIR Superfamily Protein</fullName>
    </submittedName>
</protein>
<name>A0A1A8XAI4_PLAOA</name>
<keyword evidence="1" id="KW-0472">Membrane</keyword>
<organism evidence="2 3">
    <name type="scientific">Plasmodium ovale curtisi</name>
    <dbReference type="NCBI Taxonomy" id="864141"/>
    <lineage>
        <taxon>Eukaryota</taxon>
        <taxon>Sar</taxon>
        <taxon>Alveolata</taxon>
        <taxon>Apicomplexa</taxon>
        <taxon>Aconoidasida</taxon>
        <taxon>Haemosporida</taxon>
        <taxon>Plasmodiidae</taxon>
        <taxon>Plasmodium</taxon>
        <taxon>Plasmodium (Plasmodium)</taxon>
    </lineage>
</organism>
<accession>A0A1A8XAI4</accession>
<keyword evidence="1" id="KW-1133">Transmembrane helix</keyword>
<sequence length="623" mass="74417">MAGVAQDPTLKELIWNRDVIEDLPLNKFYEVLNHAYYFYDDSSFCDILIRSNVINSATDRKYCYNLLVILEKWDHILKIFQAHIPAEKCCEYLNYWIYDKINGNRYRYKSMKLLYSVWDMINKEKIKSANKCWHKNFNISENEFKRKKDLYVFLELYDTIKRSWDYMSNSSNKPYCDYIKDNFKLYYSMKHEQDICGNFSVYTDELLAFEKKFKDKLTFLSEKCPDSNLNMVFNRSVNETTTSLSNEDEALLQRKDSELSAKGSFVEVEPNQKTLEKTDVSQQLGADEKYKKLNRNDTKYKYCKYCEGILTLEMDYPGISVFCAKITRNLKDLSDMLSDVSHHNDRCSYFVHWLYDELFKMFSNHSKYIHKLDVFNKLLSVGYKINNELREMNCMFTYDPKDSVEVWKEKKHLHDYFKGFDNISCDYSTDIYKCQKHCEYIAHTNELYGKYINGCCTYYYNVDDKWEDNCAGYFECDKKYNPYKLYAKFNCENGGYDKEFKEVKYVPIDGYVKSLTTTSYDNPHLLKLDNSTFPNTPEITHYNLTYDPFYVAILIAFALLGIFLGIFVFYKFTPLGSWFDKRQLRKKRIEYNYHGHMNELLHHDFGQVSVHPKKRLRISYHSS</sequence>
<proteinExistence type="predicted"/>
<dbReference type="Pfam" id="PF05795">
    <property type="entry name" value="Plasmodium_Vir"/>
    <property type="match status" value="2"/>
</dbReference>
<dbReference type="Proteomes" id="UP000078546">
    <property type="component" value="Unassembled WGS sequence"/>
</dbReference>
<reference evidence="3" key="1">
    <citation type="submission" date="2016-05" db="EMBL/GenBank/DDBJ databases">
        <authorList>
            <person name="Naeem Raeece"/>
        </authorList>
    </citation>
    <scope>NUCLEOTIDE SEQUENCE [LARGE SCALE GENOMIC DNA]</scope>
</reference>
<gene>
    <name evidence="2" type="ORF">POVCU1_065650</name>
</gene>
<evidence type="ECO:0000313" key="2">
    <source>
        <dbReference type="EMBL" id="SBT01273.1"/>
    </source>
</evidence>
<dbReference type="AlphaFoldDB" id="A0A1A8XAI4"/>
<evidence type="ECO:0000313" key="3">
    <source>
        <dbReference type="Proteomes" id="UP000078546"/>
    </source>
</evidence>